<evidence type="ECO:0000313" key="2">
    <source>
        <dbReference type="EnsemblPlants" id="Ma06_p16660.1"/>
    </source>
</evidence>
<evidence type="ECO:0000313" key="3">
    <source>
        <dbReference type="Proteomes" id="UP000012960"/>
    </source>
</evidence>
<feature type="region of interest" description="Disordered" evidence="1">
    <location>
        <begin position="34"/>
        <end position="59"/>
    </location>
</feature>
<dbReference type="EnsemblPlants" id="Ma06_t16660.1">
    <property type="protein sequence ID" value="Ma06_p16660.1"/>
    <property type="gene ID" value="Ma06_g16660"/>
</dbReference>
<keyword evidence="3" id="KW-1185">Reference proteome</keyword>
<evidence type="ECO:0000256" key="1">
    <source>
        <dbReference type="SAM" id="MobiDB-lite"/>
    </source>
</evidence>
<sequence length="59" mass="6568">MKDMHGRDIVEKMVREMMEGNKAEELRTSAAKMAEMARDSVSSTGGSSFTDGRAIDCRR</sequence>
<dbReference type="SUPFAM" id="SSF53756">
    <property type="entry name" value="UDP-Glycosyltransferase/glycogen phosphorylase"/>
    <property type="match status" value="1"/>
</dbReference>
<dbReference type="Gene3D" id="3.40.50.2000">
    <property type="entry name" value="Glycogen Phosphorylase B"/>
    <property type="match status" value="2"/>
</dbReference>
<reference evidence="2" key="1">
    <citation type="submission" date="2021-05" db="UniProtKB">
        <authorList>
            <consortium name="EnsemblPlants"/>
        </authorList>
    </citation>
    <scope>IDENTIFICATION</scope>
    <source>
        <strain evidence="2">subsp. malaccensis</strain>
    </source>
</reference>
<organism evidence="2 3">
    <name type="scientific">Musa acuminata subsp. malaccensis</name>
    <name type="common">Wild banana</name>
    <name type="synonym">Musa malaccensis</name>
    <dbReference type="NCBI Taxonomy" id="214687"/>
    <lineage>
        <taxon>Eukaryota</taxon>
        <taxon>Viridiplantae</taxon>
        <taxon>Streptophyta</taxon>
        <taxon>Embryophyta</taxon>
        <taxon>Tracheophyta</taxon>
        <taxon>Spermatophyta</taxon>
        <taxon>Magnoliopsida</taxon>
        <taxon>Liliopsida</taxon>
        <taxon>Zingiberales</taxon>
        <taxon>Musaceae</taxon>
        <taxon>Musa</taxon>
    </lineage>
</organism>
<protein>
    <submittedName>
        <fullName evidence="2">Uncharacterized protein</fullName>
    </submittedName>
</protein>
<feature type="compositionally biased region" description="Polar residues" evidence="1">
    <location>
        <begin position="40"/>
        <end position="50"/>
    </location>
</feature>
<name>A0A804JH09_MUSAM</name>
<dbReference type="Proteomes" id="UP000012960">
    <property type="component" value="Unplaced"/>
</dbReference>
<proteinExistence type="predicted"/>
<dbReference type="AlphaFoldDB" id="A0A804JH09"/>
<accession>A0A804JH09</accession>
<dbReference type="Gramene" id="Ma06_t16660.1">
    <property type="protein sequence ID" value="Ma06_p16660.1"/>
    <property type="gene ID" value="Ma06_g16660"/>
</dbReference>
<dbReference type="InParanoid" id="A0A804JH09"/>